<evidence type="ECO:0000256" key="2">
    <source>
        <dbReference type="SAM" id="MobiDB-lite"/>
    </source>
</evidence>
<feature type="domain" description="Ubinuclein middle" evidence="4">
    <location>
        <begin position="324"/>
        <end position="534"/>
    </location>
</feature>
<dbReference type="PANTHER" id="PTHR21669:SF28">
    <property type="entry name" value="YEMANUCLEIN"/>
    <property type="match status" value="1"/>
</dbReference>
<dbReference type="Proteomes" id="UP001652625">
    <property type="component" value="Chromosome 12"/>
</dbReference>
<organism evidence="5 7">
    <name type="scientific">Hydra vulgaris</name>
    <name type="common">Hydra</name>
    <name type="synonym">Hydra attenuata</name>
    <dbReference type="NCBI Taxonomy" id="6087"/>
    <lineage>
        <taxon>Eukaryota</taxon>
        <taxon>Metazoa</taxon>
        <taxon>Cnidaria</taxon>
        <taxon>Hydrozoa</taxon>
        <taxon>Hydroidolina</taxon>
        <taxon>Anthoathecata</taxon>
        <taxon>Aplanulata</taxon>
        <taxon>Hydridae</taxon>
        <taxon>Hydra</taxon>
    </lineage>
</organism>
<keyword evidence="1" id="KW-0597">Phosphoprotein</keyword>
<evidence type="ECO:0000313" key="5">
    <source>
        <dbReference type="Proteomes" id="UP001652625"/>
    </source>
</evidence>
<proteinExistence type="predicted"/>
<keyword evidence="5" id="KW-1185">Reference proteome</keyword>
<dbReference type="RefSeq" id="XP_065669640.1">
    <property type="nucleotide sequence ID" value="XM_065813568.1"/>
</dbReference>
<dbReference type="Pfam" id="PF08729">
    <property type="entry name" value="HUN"/>
    <property type="match status" value="1"/>
</dbReference>
<evidence type="ECO:0000259" key="4">
    <source>
        <dbReference type="Pfam" id="PF14075"/>
    </source>
</evidence>
<evidence type="ECO:0000313" key="7">
    <source>
        <dbReference type="RefSeq" id="XP_065669641.1"/>
    </source>
</evidence>
<gene>
    <name evidence="6 7" type="primary">LOC101240449</name>
</gene>
<dbReference type="Pfam" id="PF14075">
    <property type="entry name" value="UBN_AB"/>
    <property type="match status" value="1"/>
</dbReference>
<evidence type="ECO:0000313" key="6">
    <source>
        <dbReference type="RefSeq" id="XP_065669640.1"/>
    </source>
</evidence>
<feature type="domain" description="Hpc2-related" evidence="3">
    <location>
        <begin position="101"/>
        <end position="151"/>
    </location>
</feature>
<protein>
    <submittedName>
        <fullName evidence="6 7">Ubinuclein-1 isoform X4</fullName>
    </submittedName>
</protein>
<dbReference type="GeneID" id="101240449"/>
<dbReference type="InterPro" id="IPR026947">
    <property type="entry name" value="UBN_middle_dom"/>
</dbReference>
<reference evidence="6 7" key="1">
    <citation type="submission" date="2025-05" db="UniProtKB">
        <authorList>
            <consortium name="RefSeq"/>
        </authorList>
    </citation>
    <scope>IDENTIFICATION</scope>
</reference>
<dbReference type="InterPro" id="IPR014840">
    <property type="entry name" value="HRD"/>
</dbReference>
<accession>A0ABM4D5R9</accession>
<name>A0ABM4D5R9_HYDVU</name>
<evidence type="ECO:0000256" key="1">
    <source>
        <dbReference type="ARBA" id="ARBA00022553"/>
    </source>
</evidence>
<dbReference type="RefSeq" id="XP_065669641.1">
    <property type="nucleotide sequence ID" value="XM_065813569.1"/>
</dbReference>
<evidence type="ECO:0000259" key="3">
    <source>
        <dbReference type="Pfam" id="PF08729"/>
    </source>
</evidence>
<feature type="region of interest" description="Disordered" evidence="2">
    <location>
        <begin position="215"/>
        <end position="240"/>
    </location>
</feature>
<sequence length="1100" mass="124034">MSDGKRNTLSVSFEKPKLGNLFPDNNKTQNELVHRYNLNLFPSNDASFPEFDYSLLLKSVQKVNSTADSPLDNFEEDSTLKALAKKLEQKYGTASQNEKKKASKHLDTFDIGYGYDESDSFLDNSEAYDEVVPSDWTTEHGGFYINEGNLDFKPVSQSSNDKILQKVFASGKKRKRIIPKELNTEKKKKQFLNKEKQRKKLEALNKAQKILFKKKHKKNSSVVHDETSQDGGLNKSLEDDLPLSKIKESVNGSSDKKIVPENDKKHDVVVTSAVQTSSITFQHKSHVNTLVNNSLTTAISNMSNKQKPENENLKNSPVKVESPLPSGLNENLLFFIKQLCSFASIHSKGSFFTPEVNQTLLKFARECKVLSPRLRNGVYEHVSFYLPCAKDTLRKRCQRLIVKDQQDLEDEPLKLLKEAIEKNMVEQKKNYDDQVDETIQEQAREQIKHTGLDPIKSNENQDVDAKVKKYTPKKKFVWHDDIRKLLCDVVQVKVNKFSKSNKSMSAEEYIKDFLESEIRKLWPKGWMTSRVLYKECRATHNAITQPLKVRKFKNDFTKECSVVSSVSLSEKSSITLNGSPLSTTTLNDSGIKNPVVHSSISKPSISNSLTLLNVSSQCKQVAPVTSRIMTTNSLTLISNSSPNRQIISVTSDNKCSISSLKLVDVPSSESKLVINSNFSPSLHTNSLIKQSIQHSVGSRDSHQALPLNKSHIALIERSKNTIYTQSSLSSTDSSQISKNNICKSNQTYTHVPEYSYSHNISFSSNLNQSKTLQPKNSKVTLTSPMVNFTYNTTENRICIPALGKASNQFIYTQNNLNQPKFRSAVGTSVSNNISESWRKDSSCLSRLPFDTNHNAKYLKDKDSITSNNLSKHDWNHHNKFRTSTSTVPVYPRRVDTIIISDDEINRNILTSEIYNIQSKNSERTSNPHLLSQHLVKTSLIAKSPNLNLFESNSSSRLLAPQQVVDNTTSPQKSIDIFTKNNGANNVGQHFSSLEHPRSLQKIQDAQIVVSATSSNSPYQQHNSDHILHYPLKFNQLSSHQGTELGANKNNHSYCQPANLFSSQLINDHNQKINSSEEVEMIRKEFLGSSAGNTSFDSKYR</sequence>
<dbReference type="PANTHER" id="PTHR21669">
    <property type="entry name" value="CAPZ-INTERACTING PROTEIN AND RELATED PROTEINS"/>
    <property type="match status" value="1"/>
</dbReference>